<dbReference type="Gene3D" id="4.10.75.10">
    <property type="entry name" value="Elafin-like"/>
    <property type="match status" value="2"/>
</dbReference>
<accession>A0AAN8J7J9</accession>
<dbReference type="AlphaFoldDB" id="A0AAN8J7J9"/>
<evidence type="ECO:0000259" key="2">
    <source>
        <dbReference type="PROSITE" id="PS51390"/>
    </source>
</evidence>
<protein>
    <recommendedName>
        <fullName evidence="2">WAP domain-containing protein</fullName>
    </recommendedName>
</protein>
<dbReference type="InterPro" id="IPR036645">
    <property type="entry name" value="Elafin-like_sf"/>
</dbReference>
<proteinExistence type="predicted"/>
<dbReference type="PANTHER" id="PTHR19441">
    <property type="entry name" value="WHEY ACDIC PROTEIN WAP"/>
    <property type="match status" value="1"/>
</dbReference>
<dbReference type="PANTHER" id="PTHR19441:SF95">
    <property type="entry name" value="PERLWAPIN ISOFORM X1"/>
    <property type="match status" value="1"/>
</dbReference>
<feature type="signal peptide" evidence="1">
    <location>
        <begin position="1"/>
        <end position="25"/>
    </location>
</feature>
<dbReference type="GO" id="GO:0004867">
    <property type="term" value="F:serine-type endopeptidase inhibitor activity"/>
    <property type="evidence" value="ECO:0007669"/>
    <property type="project" value="TreeGrafter"/>
</dbReference>
<dbReference type="SUPFAM" id="SSF57256">
    <property type="entry name" value="Elafin-like"/>
    <property type="match status" value="2"/>
</dbReference>
<reference evidence="3 4" key="1">
    <citation type="submission" date="2024-01" db="EMBL/GenBank/DDBJ databases">
        <title>The genome of the rayed Mediterranean limpet Patella caerulea (Linnaeus, 1758).</title>
        <authorList>
            <person name="Anh-Thu Weber A."/>
            <person name="Halstead-Nussloch G."/>
        </authorList>
    </citation>
    <scope>NUCLEOTIDE SEQUENCE [LARGE SCALE GENOMIC DNA]</scope>
    <source>
        <strain evidence="3">AATW-2023a</strain>
        <tissue evidence="3">Whole specimen</tissue>
    </source>
</reference>
<dbReference type="GO" id="GO:0005615">
    <property type="term" value="C:extracellular space"/>
    <property type="evidence" value="ECO:0007669"/>
    <property type="project" value="TreeGrafter"/>
</dbReference>
<comment type="caution">
    <text evidence="3">The sequence shown here is derived from an EMBL/GenBank/DDBJ whole genome shotgun (WGS) entry which is preliminary data.</text>
</comment>
<dbReference type="InterPro" id="IPR008197">
    <property type="entry name" value="WAP_dom"/>
</dbReference>
<sequence length="265" mass="29767">MELKIITFTLCQVFAFIYLCPCSRGDDTVYPCLPTTCSNTETCYPVVEKCVRDHCTYRTVCLDHEYHLNPCSSGFPILRANNTPHFCDENTSTCPGNTLCHRNNFYRVAICCWDDKSGNSYQLKKNCPRPKGVGVCRRKCGDDSDCTRGRKCCSNGCGQECTDPVVPPRTSVRAQRPGKCPTEPPETLVCSFRKKCLSDDECFGHHKCCNVDGCGNICRPPLRGTYRKQPLSEKRPLPQNSGIPVESKENCPWFRRIYGGCGDVQ</sequence>
<dbReference type="Pfam" id="PF00095">
    <property type="entry name" value="WAP"/>
    <property type="match status" value="2"/>
</dbReference>
<keyword evidence="1" id="KW-0732">Signal</keyword>
<name>A0AAN8J7J9_PATCE</name>
<gene>
    <name evidence="3" type="ORF">SNE40_019643</name>
</gene>
<evidence type="ECO:0000313" key="4">
    <source>
        <dbReference type="Proteomes" id="UP001347796"/>
    </source>
</evidence>
<evidence type="ECO:0000313" key="3">
    <source>
        <dbReference type="EMBL" id="KAK6171457.1"/>
    </source>
</evidence>
<dbReference type="Proteomes" id="UP001347796">
    <property type="component" value="Unassembled WGS sequence"/>
</dbReference>
<feature type="chain" id="PRO_5042867838" description="WAP domain-containing protein" evidence="1">
    <location>
        <begin position="26"/>
        <end position="265"/>
    </location>
</feature>
<feature type="domain" description="WAP" evidence="2">
    <location>
        <begin position="173"/>
        <end position="222"/>
    </location>
</feature>
<dbReference type="InterPro" id="IPR050514">
    <property type="entry name" value="WAP_four-disulfide_core"/>
</dbReference>
<evidence type="ECO:0000256" key="1">
    <source>
        <dbReference type="SAM" id="SignalP"/>
    </source>
</evidence>
<organism evidence="3 4">
    <name type="scientific">Patella caerulea</name>
    <name type="common">Rayed Mediterranean limpet</name>
    <dbReference type="NCBI Taxonomy" id="87958"/>
    <lineage>
        <taxon>Eukaryota</taxon>
        <taxon>Metazoa</taxon>
        <taxon>Spiralia</taxon>
        <taxon>Lophotrochozoa</taxon>
        <taxon>Mollusca</taxon>
        <taxon>Gastropoda</taxon>
        <taxon>Patellogastropoda</taxon>
        <taxon>Patelloidea</taxon>
        <taxon>Patellidae</taxon>
        <taxon>Patella</taxon>
    </lineage>
</organism>
<dbReference type="PRINTS" id="PR00003">
    <property type="entry name" value="4DISULPHCORE"/>
</dbReference>
<dbReference type="EMBL" id="JAZGQO010000014">
    <property type="protein sequence ID" value="KAK6171457.1"/>
    <property type="molecule type" value="Genomic_DNA"/>
</dbReference>
<keyword evidence="4" id="KW-1185">Reference proteome</keyword>
<dbReference type="SMART" id="SM00217">
    <property type="entry name" value="WAP"/>
    <property type="match status" value="2"/>
</dbReference>
<dbReference type="PROSITE" id="PS51390">
    <property type="entry name" value="WAP"/>
    <property type="match status" value="2"/>
</dbReference>
<feature type="domain" description="WAP" evidence="2">
    <location>
        <begin position="120"/>
        <end position="165"/>
    </location>
</feature>